<protein>
    <submittedName>
        <fullName evidence="2">Uncharacterized protein</fullName>
    </submittedName>
</protein>
<gene>
    <name evidence="2" type="ORF">QMY55_24645</name>
</gene>
<keyword evidence="3" id="KW-1185">Reference proteome</keyword>
<evidence type="ECO:0000256" key="1">
    <source>
        <dbReference type="SAM" id="Phobius"/>
    </source>
</evidence>
<keyword evidence="1" id="KW-0472">Membrane</keyword>
<name>A0ABY8SYH0_9BURK</name>
<evidence type="ECO:0000313" key="3">
    <source>
        <dbReference type="Proteomes" id="UP001240697"/>
    </source>
</evidence>
<keyword evidence="1" id="KW-1133">Transmembrane helix</keyword>
<dbReference type="RefSeq" id="WP_024001127.1">
    <property type="nucleotide sequence ID" value="NZ_CP125949.1"/>
</dbReference>
<dbReference type="EMBL" id="CP125949">
    <property type="protein sequence ID" value="WHS68102.1"/>
    <property type="molecule type" value="Genomic_DNA"/>
</dbReference>
<dbReference type="Proteomes" id="UP001240697">
    <property type="component" value="Plasmid pZM22-2"/>
</dbReference>
<reference evidence="2 3" key="1">
    <citation type="submission" date="2023-05" db="EMBL/GenBank/DDBJ databases">
        <authorList>
            <person name="Yin Y."/>
            <person name="Lu Z."/>
        </authorList>
    </citation>
    <scope>NUCLEOTIDE SEQUENCE [LARGE SCALE GENOMIC DNA]</scope>
    <source>
        <strain evidence="2 3">ZM22</strain>
        <plasmid evidence="2 3">pZM22-2</plasmid>
    </source>
</reference>
<keyword evidence="1" id="KW-0812">Transmembrane</keyword>
<proteinExistence type="predicted"/>
<accession>A0ABY8SYH0</accession>
<evidence type="ECO:0000313" key="2">
    <source>
        <dbReference type="EMBL" id="WHS68102.1"/>
    </source>
</evidence>
<sequence>MRFVKRAASGAAKVTKYVTMTMPLSMFGWQLNKGLFEWNRSMWTRTVNPTCPDCDAGVLLAQRDAPAILDQTDGGDARPLQAWSCNHCGFGMLAPEGRDGIREVASRHRLARARMAFGDLSRAERESFGRQHRISSRIFFGAAAVIGTHGIYLLASAAPLIIALNWLSFAFMFWVLGMKKSYRSWQVTTGHIFQEGAAKHWFNHEKWFV</sequence>
<geneLocation type="plasmid" evidence="2 3">
    <name>pZM22-2</name>
</geneLocation>
<feature type="transmembrane region" description="Helical" evidence="1">
    <location>
        <begin position="158"/>
        <end position="176"/>
    </location>
</feature>
<organism evidence="2 3">
    <name type="scientific">Comamonas resistens</name>
    <dbReference type="NCBI Taxonomy" id="3046670"/>
    <lineage>
        <taxon>Bacteria</taxon>
        <taxon>Pseudomonadati</taxon>
        <taxon>Pseudomonadota</taxon>
        <taxon>Betaproteobacteria</taxon>
        <taxon>Burkholderiales</taxon>
        <taxon>Comamonadaceae</taxon>
        <taxon>Comamonas</taxon>
    </lineage>
</organism>
<keyword evidence="2" id="KW-0614">Plasmid</keyword>
<feature type="transmembrane region" description="Helical" evidence="1">
    <location>
        <begin position="134"/>
        <end position="152"/>
    </location>
</feature>